<dbReference type="EMBL" id="LYXU01000003">
    <property type="protein sequence ID" value="OBS21846.1"/>
    <property type="molecule type" value="Genomic_DNA"/>
</dbReference>
<evidence type="ECO:0000313" key="1">
    <source>
        <dbReference type="EMBL" id="OBS21846.1"/>
    </source>
</evidence>
<accession>A0A1B8ANE2</accession>
<organism evidence="1 2">
    <name type="scientific">Fusarium poae</name>
    <dbReference type="NCBI Taxonomy" id="36050"/>
    <lineage>
        <taxon>Eukaryota</taxon>
        <taxon>Fungi</taxon>
        <taxon>Dikarya</taxon>
        <taxon>Ascomycota</taxon>
        <taxon>Pezizomycotina</taxon>
        <taxon>Sordariomycetes</taxon>
        <taxon>Hypocreomycetidae</taxon>
        <taxon>Hypocreales</taxon>
        <taxon>Nectriaceae</taxon>
        <taxon>Fusarium</taxon>
    </lineage>
</organism>
<gene>
    <name evidence="1" type="ORF">FPOA_08182</name>
</gene>
<evidence type="ECO:0000313" key="2">
    <source>
        <dbReference type="Proteomes" id="UP000091967"/>
    </source>
</evidence>
<keyword evidence="2" id="KW-1185">Reference proteome</keyword>
<sequence>MLLQRLGNRSNEGTIWPSSSCILVPTWQFLTQPFFSPPCDAAATHRGLGRALVVVWLWLDLAGMLHRSLVVAGGGHEYLLLSLPTATVTVQDLPLRLPALNRLCSVKYPSTTLPLARLA</sequence>
<name>A0A1B8ANE2_FUSPO</name>
<proteinExistence type="predicted"/>
<comment type="caution">
    <text evidence="1">The sequence shown here is derived from an EMBL/GenBank/DDBJ whole genome shotgun (WGS) entry which is preliminary data.</text>
</comment>
<dbReference type="AlphaFoldDB" id="A0A1B8ANE2"/>
<dbReference type="Proteomes" id="UP000091967">
    <property type="component" value="Unassembled WGS sequence"/>
</dbReference>
<reference evidence="1 2" key="1">
    <citation type="submission" date="2016-06" db="EMBL/GenBank/DDBJ databases">
        <title>Living apart together: crosstalk between the core and supernumerary genomes in a fungal plant pathogen.</title>
        <authorList>
            <person name="Vanheule A."/>
            <person name="Audenaert K."/>
            <person name="Warris S."/>
            <person name="Van De Geest H."/>
            <person name="Schijlen E."/>
            <person name="Hofte M."/>
            <person name="De Saeger S."/>
            <person name="Haesaert G."/>
            <person name="Waalwijk C."/>
            <person name="Van Der Lee T."/>
        </authorList>
    </citation>
    <scope>NUCLEOTIDE SEQUENCE [LARGE SCALE GENOMIC DNA]</scope>
    <source>
        <strain evidence="1 2">2516</strain>
    </source>
</reference>
<protein>
    <submittedName>
        <fullName evidence="1">Uncharacterized protein</fullName>
    </submittedName>
</protein>